<dbReference type="VEuPathDB" id="VectorBase:GPAI038130"/>
<organism evidence="2 3">
    <name type="scientific">Glossina pallidipes</name>
    <name type="common">Tsetse fly</name>
    <dbReference type="NCBI Taxonomy" id="7398"/>
    <lineage>
        <taxon>Eukaryota</taxon>
        <taxon>Metazoa</taxon>
        <taxon>Ecdysozoa</taxon>
        <taxon>Arthropoda</taxon>
        <taxon>Hexapoda</taxon>
        <taxon>Insecta</taxon>
        <taxon>Pterygota</taxon>
        <taxon>Neoptera</taxon>
        <taxon>Endopterygota</taxon>
        <taxon>Diptera</taxon>
        <taxon>Brachycera</taxon>
        <taxon>Muscomorpha</taxon>
        <taxon>Hippoboscoidea</taxon>
        <taxon>Glossinidae</taxon>
        <taxon>Glossina</taxon>
    </lineage>
</organism>
<dbReference type="AlphaFoldDB" id="A0A1B0A922"/>
<sequence length="127" mass="14109">MALSKMLMRRIILASVDQLLYSILNFVPEEQLVFCGYAQLSPVAGIETLHRQTVQQKFDNLKDFFDDPLKDELFDCTMPSTIIALSTLMRMDMAFLCGVSVIGSTGAIAAFSSTILITFNCSSRVVK</sequence>
<keyword evidence="1" id="KW-1133">Transmembrane helix</keyword>
<evidence type="ECO:0000256" key="1">
    <source>
        <dbReference type="SAM" id="Phobius"/>
    </source>
</evidence>
<keyword evidence="1" id="KW-0812">Transmembrane</keyword>
<keyword evidence="3" id="KW-1185">Reference proteome</keyword>
<keyword evidence="1" id="KW-0472">Membrane</keyword>
<reference evidence="2" key="2">
    <citation type="submission" date="2020-05" db="UniProtKB">
        <authorList>
            <consortium name="EnsemblMetazoa"/>
        </authorList>
    </citation>
    <scope>IDENTIFICATION</scope>
    <source>
        <strain evidence="2">IAEA</strain>
    </source>
</reference>
<proteinExistence type="predicted"/>
<dbReference type="EnsemblMetazoa" id="GPAI038130-RA">
    <property type="protein sequence ID" value="GPAI038130-PA"/>
    <property type="gene ID" value="GPAI038130"/>
</dbReference>
<name>A0A1B0A922_GLOPL</name>
<evidence type="ECO:0000313" key="3">
    <source>
        <dbReference type="Proteomes" id="UP000092445"/>
    </source>
</evidence>
<reference evidence="3" key="1">
    <citation type="submission" date="2014-03" db="EMBL/GenBank/DDBJ databases">
        <authorList>
            <person name="Aksoy S."/>
            <person name="Warren W."/>
            <person name="Wilson R.K."/>
        </authorList>
    </citation>
    <scope>NUCLEOTIDE SEQUENCE [LARGE SCALE GENOMIC DNA]</scope>
    <source>
        <strain evidence="3">IAEA</strain>
    </source>
</reference>
<evidence type="ECO:0000313" key="2">
    <source>
        <dbReference type="EnsemblMetazoa" id="GPAI038130-PA"/>
    </source>
</evidence>
<dbReference type="Proteomes" id="UP000092445">
    <property type="component" value="Unassembled WGS sequence"/>
</dbReference>
<feature type="transmembrane region" description="Helical" evidence="1">
    <location>
        <begin position="93"/>
        <end position="119"/>
    </location>
</feature>
<accession>A0A1B0A922</accession>
<protein>
    <submittedName>
        <fullName evidence="2">Uncharacterized protein</fullName>
    </submittedName>
</protein>